<organism evidence="1">
    <name type="scientific">Edafosvirus sp</name>
    <dbReference type="NCBI Taxonomy" id="2487765"/>
    <lineage>
        <taxon>Viruses</taxon>
        <taxon>Varidnaviria</taxon>
        <taxon>Bamfordvirae</taxon>
        <taxon>Nucleocytoviricota</taxon>
        <taxon>Megaviricetes</taxon>
        <taxon>Imitervirales</taxon>
        <taxon>Mimiviridae</taxon>
        <taxon>Klosneuvirinae</taxon>
    </lineage>
</organism>
<sequence>MPFIDFSVCKVPSECYICSSIGTKCYNRYYRNRKCCCILTSTLNRIRIDVNEQIDKNTNYEISIEKDRKILTSSFTNKLEIPIDENEQFNMQCNVELNADDETTIFEPHVLFFETFFNVKHLIDNLQLQINFDKKINKGKSCDKEIYTKSINNIKQTFMENAMKMCICESQKHKKVAEMLMNKIIHIILLIKIQSLFDDDKKPNAHMTKREKQ</sequence>
<protein>
    <submittedName>
        <fullName evidence="1">Uncharacterized protein</fullName>
    </submittedName>
</protein>
<dbReference type="EMBL" id="MK072066">
    <property type="protein sequence ID" value="AYV77730.1"/>
    <property type="molecule type" value="Genomic_DNA"/>
</dbReference>
<reference evidence="1" key="1">
    <citation type="submission" date="2018-10" db="EMBL/GenBank/DDBJ databases">
        <title>Hidden diversity of soil giant viruses.</title>
        <authorList>
            <person name="Schulz F."/>
            <person name="Alteio L."/>
            <person name="Goudeau D."/>
            <person name="Ryan E.M."/>
            <person name="Malmstrom R.R."/>
            <person name="Blanchard J."/>
            <person name="Woyke T."/>
        </authorList>
    </citation>
    <scope>NUCLEOTIDE SEQUENCE</scope>
    <source>
        <strain evidence="1">EDV1</strain>
    </source>
</reference>
<evidence type="ECO:0000313" key="1">
    <source>
        <dbReference type="EMBL" id="AYV77730.1"/>
    </source>
</evidence>
<gene>
    <name evidence="1" type="ORF">Edafosvirus1_61</name>
</gene>
<proteinExistence type="predicted"/>
<name>A0A3G4ZS53_9VIRU</name>
<accession>A0A3G4ZS53</accession>